<comment type="cofactor">
    <cofactor evidence="1">
        <name>Zn(2+)</name>
        <dbReference type="ChEBI" id="CHEBI:29105"/>
    </cofactor>
</comment>
<evidence type="ECO:0000256" key="3">
    <source>
        <dbReference type="ARBA" id="ARBA00022670"/>
    </source>
</evidence>
<keyword evidence="4" id="KW-0479">Metal-binding</keyword>
<dbReference type="InterPro" id="IPR000718">
    <property type="entry name" value="Peptidase_M13"/>
</dbReference>
<evidence type="ECO:0000256" key="7">
    <source>
        <dbReference type="ARBA" id="ARBA00023049"/>
    </source>
</evidence>
<feature type="domain" description="Peptidase M13 N-terminal" evidence="9">
    <location>
        <begin position="80"/>
        <end position="460"/>
    </location>
</feature>
<sequence>MRRAVARREDIDLSLAKNGRVAKRRGGIAMLLGTACLAGTLGAGSAVAATMAVPATPGAAAAPHGAWGFDLSGRNLSVKPGDDFFGYANGTYVDHLVIPPDRTSWGPFNELAELSRTRVQAILNDVASQAQADPTTIEGKLGTFYAAFMDEAAVEASGTAPLAADLAAIRAVHDAASFAAVAGAAQETFQASPFSLMIQPDAKDPTRYSLDLDQAGLGMPDRDYYAKPSFAAKKTAYQAYVETMLGLIGWPDAKRAASDIVALETAIAKVHWARDEMRDPEKSYNPRTVAQLGKEAPGFDWTRWLQAAGVPATGLAQRIVIAGEPSAIAGEAKILGATDIATLRAWLAFHLADNAAPDLSKAFVDAWFAFNGKTLSGQPQLPVRWKRAVGATSSAMGWAIGRVYVARYFPPDSKVQMGHLTDELKAAFRVRLQHNGWMEPATRAAALRKLESFTVQIGYPTKWRDYGALTIHKGDVYGNASRAMAFEWRYWLAHLDKPVDRDEWDMTPQTVNAYNMPVFDEVVFPAAILQPPFFNPKADPAINYGAIGGVIGHEMTHSFDDQGRKFDEHGRLRDWWTKADAARFQKLADRLGAQFDAFAVLPGVHVNGKLTMGENIADLGGLTLALDAYHASLHGKPAPVIDGLTGDQRVFLGWAQVWREKVRDDAMRQQIVVDPHSPPVARVNMPMHNIDAWYDAWGVVAGQTLYLKPADRVKIW</sequence>
<protein>
    <submittedName>
        <fullName evidence="10">Metallopeptidase</fullName>
    </submittedName>
</protein>
<dbReference type="Gene3D" id="1.10.1380.10">
    <property type="entry name" value="Neutral endopeptidase , domain2"/>
    <property type="match status" value="1"/>
</dbReference>
<feature type="domain" description="Peptidase M13 C-terminal" evidence="8">
    <location>
        <begin position="512"/>
        <end position="713"/>
    </location>
</feature>
<comment type="caution">
    <text evidence="10">The sequence shown here is derived from an EMBL/GenBank/DDBJ whole genome shotgun (WGS) entry which is preliminary data.</text>
</comment>
<dbReference type="Pfam" id="PF05649">
    <property type="entry name" value="Peptidase_M13_N"/>
    <property type="match status" value="1"/>
</dbReference>
<evidence type="ECO:0000313" key="10">
    <source>
        <dbReference type="EMBL" id="GBQ29680.1"/>
    </source>
</evidence>
<evidence type="ECO:0000256" key="6">
    <source>
        <dbReference type="ARBA" id="ARBA00022833"/>
    </source>
</evidence>
<dbReference type="PROSITE" id="PS51885">
    <property type="entry name" value="NEPRILYSIN"/>
    <property type="match status" value="1"/>
</dbReference>
<dbReference type="EMBL" id="BAQP01000328">
    <property type="protein sequence ID" value="GBQ29680.1"/>
    <property type="molecule type" value="Genomic_DNA"/>
</dbReference>
<dbReference type="SUPFAM" id="SSF55486">
    <property type="entry name" value="Metalloproteases ('zincins'), catalytic domain"/>
    <property type="match status" value="1"/>
</dbReference>
<dbReference type="InterPro" id="IPR008753">
    <property type="entry name" value="Peptidase_M13_N"/>
</dbReference>
<evidence type="ECO:0000259" key="8">
    <source>
        <dbReference type="Pfam" id="PF01431"/>
    </source>
</evidence>
<comment type="similarity">
    <text evidence="2">Belongs to the peptidase M13 family.</text>
</comment>
<accession>A0ABQ0PE55</accession>
<gene>
    <name evidence="10" type="ORF">AA12717_3336</name>
</gene>
<dbReference type="PRINTS" id="PR00786">
    <property type="entry name" value="NEPRILYSIN"/>
</dbReference>
<evidence type="ECO:0000256" key="1">
    <source>
        <dbReference type="ARBA" id="ARBA00001947"/>
    </source>
</evidence>
<dbReference type="PANTHER" id="PTHR11733:SF167">
    <property type="entry name" value="FI17812P1-RELATED"/>
    <property type="match status" value="1"/>
</dbReference>
<organism evidence="10 11">
    <name type="scientific">Gluconacetobacter sacchari DSM 12717</name>
    <dbReference type="NCBI Taxonomy" id="1307940"/>
    <lineage>
        <taxon>Bacteria</taxon>
        <taxon>Pseudomonadati</taxon>
        <taxon>Pseudomonadota</taxon>
        <taxon>Alphaproteobacteria</taxon>
        <taxon>Acetobacterales</taxon>
        <taxon>Acetobacteraceae</taxon>
        <taxon>Gluconacetobacter</taxon>
    </lineage>
</organism>
<reference evidence="10" key="1">
    <citation type="submission" date="2013-04" db="EMBL/GenBank/DDBJ databases">
        <title>The genome sequencing project of 58 acetic acid bacteria.</title>
        <authorList>
            <person name="Okamoto-Kainuma A."/>
            <person name="Ishikawa M."/>
            <person name="Umino S."/>
            <person name="Koizumi Y."/>
            <person name="Shiwa Y."/>
            <person name="Yoshikawa H."/>
            <person name="Matsutani M."/>
            <person name="Matsushita K."/>
        </authorList>
    </citation>
    <scope>NUCLEOTIDE SEQUENCE</scope>
    <source>
        <strain evidence="10">DSM 12717</strain>
    </source>
</reference>
<keyword evidence="7" id="KW-0482">Metalloprotease</keyword>
<dbReference type="InterPro" id="IPR018497">
    <property type="entry name" value="Peptidase_M13_C"/>
</dbReference>
<dbReference type="Proteomes" id="UP001060895">
    <property type="component" value="Unassembled WGS sequence"/>
</dbReference>
<dbReference type="CDD" id="cd08662">
    <property type="entry name" value="M13"/>
    <property type="match status" value="1"/>
</dbReference>
<keyword evidence="5" id="KW-0378">Hydrolase</keyword>
<keyword evidence="11" id="KW-1185">Reference proteome</keyword>
<evidence type="ECO:0000256" key="2">
    <source>
        <dbReference type="ARBA" id="ARBA00007357"/>
    </source>
</evidence>
<dbReference type="InterPro" id="IPR024079">
    <property type="entry name" value="MetalloPept_cat_dom_sf"/>
</dbReference>
<evidence type="ECO:0000256" key="5">
    <source>
        <dbReference type="ARBA" id="ARBA00022801"/>
    </source>
</evidence>
<dbReference type="Gene3D" id="3.40.390.10">
    <property type="entry name" value="Collagenase (Catalytic Domain)"/>
    <property type="match status" value="1"/>
</dbReference>
<name>A0ABQ0PE55_9PROT</name>
<dbReference type="PANTHER" id="PTHR11733">
    <property type="entry name" value="ZINC METALLOPROTEASE FAMILY M13 NEPRILYSIN-RELATED"/>
    <property type="match status" value="1"/>
</dbReference>
<dbReference type="Pfam" id="PF01431">
    <property type="entry name" value="Peptidase_M13"/>
    <property type="match status" value="1"/>
</dbReference>
<evidence type="ECO:0000313" key="11">
    <source>
        <dbReference type="Proteomes" id="UP001060895"/>
    </source>
</evidence>
<keyword evidence="6" id="KW-0862">Zinc</keyword>
<proteinExistence type="inferred from homology"/>
<keyword evidence="3" id="KW-0645">Protease</keyword>
<evidence type="ECO:0000256" key="4">
    <source>
        <dbReference type="ARBA" id="ARBA00022723"/>
    </source>
</evidence>
<dbReference type="InterPro" id="IPR042089">
    <property type="entry name" value="Peptidase_M13_dom_2"/>
</dbReference>
<evidence type="ECO:0000259" key="9">
    <source>
        <dbReference type="Pfam" id="PF05649"/>
    </source>
</evidence>